<dbReference type="Gene3D" id="1.20.1280.50">
    <property type="match status" value="1"/>
</dbReference>
<dbReference type="PANTHER" id="PTHR31111">
    <property type="entry name" value="BNAA05G37150D PROTEIN-RELATED"/>
    <property type="match status" value="1"/>
</dbReference>
<dbReference type="InterPro" id="IPR017451">
    <property type="entry name" value="F-box-assoc_interact_dom"/>
</dbReference>
<sequence>METLEEEEEQSTDRLAKISWPTEIIEDIVSRLPVKSILRFRSVSKSWLSLISDPSFTKLHSSRATTTALFISAYDPSTYKQHLLSAPRDGGPVAHLMTLENTRPTFITKSQHLNGLVFISTKKSFVINPSTRKIFELPPPDSSPNFTSVRMYLFGLDESRNEHKIVLITKVFRPAKVEVMIYSLLNHSWRRIDVEPPIGFSWDRFSYHGESSVCINSVIHLMFLDSLFLKLDILAFDLRTEKFSIISLPEGAVPCFFLEINGCVGFVCHDLESESNELHIWTLQDYNNRVWVTKTVNFPESWMEELGCSFPPLDAVNMDEIVFSLSKVSGNVMTVPVYNKMTGCFKSLQFSLGHQVPCSETLQLDQIRGYIESMVSL</sequence>
<dbReference type="CDD" id="cd22157">
    <property type="entry name" value="F-box_AtFBW1-like"/>
    <property type="match status" value="1"/>
</dbReference>
<organism evidence="2 3">
    <name type="scientific">Deinandra increscens subsp. villosa</name>
    <dbReference type="NCBI Taxonomy" id="3103831"/>
    <lineage>
        <taxon>Eukaryota</taxon>
        <taxon>Viridiplantae</taxon>
        <taxon>Streptophyta</taxon>
        <taxon>Embryophyta</taxon>
        <taxon>Tracheophyta</taxon>
        <taxon>Spermatophyta</taxon>
        <taxon>Magnoliopsida</taxon>
        <taxon>eudicotyledons</taxon>
        <taxon>Gunneridae</taxon>
        <taxon>Pentapetalae</taxon>
        <taxon>asterids</taxon>
        <taxon>campanulids</taxon>
        <taxon>Asterales</taxon>
        <taxon>Asteraceae</taxon>
        <taxon>Asteroideae</taxon>
        <taxon>Heliantheae alliance</taxon>
        <taxon>Madieae</taxon>
        <taxon>Madiinae</taxon>
        <taxon>Deinandra</taxon>
    </lineage>
</organism>
<dbReference type="EMBL" id="JBCNJP010000010">
    <property type="protein sequence ID" value="KAK9072078.1"/>
    <property type="molecule type" value="Genomic_DNA"/>
</dbReference>
<dbReference type="AlphaFoldDB" id="A0AAP0DFJ5"/>
<dbReference type="SMART" id="SM00256">
    <property type="entry name" value="FBOX"/>
    <property type="match status" value="1"/>
</dbReference>
<dbReference type="InterPro" id="IPR013187">
    <property type="entry name" value="F-box-assoc_dom_typ3"/>
</dbReference>
<dbReference type="SUPFAM" id="SSF81383">
    <property type="entry name" value="F-box domain"/>
    <property type="match status" value="1"/>
</dbReference>
<keyword evidence="3" id="KW-1185">Reference proteome</keyword>
<comment type="caution">
    <text evidence="2">The sequence shown here is derived from an EMBL/GenBank/DDBJ whole genome shotgun (WGS) entry which is preliminary data.</text>
</comment>
<dbReference type="Proteomes" id="UP001408789">
    <property type="component" value="Unassembled WGS sequence"/>
</dbReference>
<dbReference type="NCBIfam" id="TIGR01640">
    <property type="entry name" value="F_box_assoc_1"/>
    <property type="match status" value="1"/>
</dbReference>
<proteinExistence type="predicted"/>
<dbReference type="PROSITE" id="PS50181">
    <property type="entry name" value="FBOX"/>
    <property type="match status" value="1"/>
</dbReference>
<dbReference type="Pfam" id="PF00646">
    <property type="entry name" value="F-box"/>
    <property type="match status" value="1"/>
</dbReference>
<name>A0AAP0DFJ5_9ASTR</name>
<evidence type="ECO:0000313" key="2">
    <source>
        <dbReference type="EMBL" id="KAK9072078.1"/>
    </source>
</evidence>
<feature type="domain" description="F-box" evidence="1">
    <location>
        <begin position="14"/>
        <end position="59"/>
    </location>
</feature>
<dbReference type="InterPro" id="IPR036047">
    <property type="entry name" value="F-box-like_dom_sf"/>
</dbReference>
<dbReference type="PANTHER" id="PTHR31111:SF125">
    <property type="entry name" value="F-BOX PROTEIN CPR30-LIKE"/>
    <property type="match status" value="1"/>
</dbReference>
<dbReference type="Pfam" id="PF08268">
    <property type="entry name" value="FBA_3"/>
    <property type="match status" value="1"/>
</dbReference>
<reference evidence="2 3" key="1">
    <citation type="submission" date="2024-04" db="EMBL/GenBank/DDBJ databases">
        <title>The reference genome of an endangered Asteraceae, Deinandra increscens subsp. villosa, native to the Central Coast of California.</title>
        <authorList>
            <person name="Guilliams M."/>
            <person name="Hasenstab-Lehman K."/>
            <person name="Meyer R."/>
            <person name="Mcevoy S."/>
        </authorList>
    </citation>
    <scope>NUCLEOTIDE SEQUENCE [LARGE SCALE GENOMIC DNA]</scope>
    <source>
        <tissue evidence="2">Leaf</tissue>
    </source>
</reference>
<gene>
    <name evidence="2" type="ORF">SSX86_008510</name>
</gene>
<dbReference type="InterPro" id="IPR001810">
    <property type="entry name" value="F-box_dom"/>
</dbReference>
<protein>
    <recommendedName>
        <fullName evidence="1">F-box domain-containing protein</fullName>
    </recommendedName>
</protein>
<evidence type="ECO:0000259" key="1">
    <source>
        <dbReference type="PROSITE" id="PS50181"/>
    </source>
</evidence>
<evidence type="ECO:0000313" key="3">
    <source>
        <dbReference type="Proteomes" id="UP001408789"/>
    </source>
</evidence>
<accession>A0AAP0DFJ5</accession>